<name>I3SY88_MEDTR</name>
<sequence length="59" mass="6431">MVLIVTKFFSTSSKAFSRALTSTTVLVSSAMRLSLIDLTTSCGVLGLETLKNENDMMIR</sequence>
<protein>
    <submittedName>
        <fullName evidence="1">Uncharacterized protein</fullName>
    </submittedName>
</protein>
<accession>I3SY88</accession>
<dbReference type="AlphaFoldDB" id="I3SY88"/>
<organism evidence="1">
    <name type="scientific">Medicago truncatula</name>
    <name type="common">Barrel medic</name>
    <name type="synonym">Medicago tribuloides</name>
    <dbReference type="NCBI Taxonomy" id="3880"/>
    <lineage>
        <taxon>Eukaryota</taxon>
        <taxon>Viridiplantae</taxon>
        <taxon>Streptophyta</taxon>
        <taxon>Embryophyta</taxon>
        <taxon>Tracheophyta</taxon>
        <taxon>Spermatophyta</taxon>
        <taxon>Magnoliopsida</taxon>
        <taxon>eudicotyledons</taxon>
        <taxon>Gunneridae</taxon>
        <taxon>Pentapetalae</taxon>
        <taxon>rosids</taxon>
        <taxon>fabids</taxon>
        <taxon>Fabales</taxon>
        <taxon>Fabaceae</taxon>
        <taxon>Papilionoideae</taxon>
        <taxon>50 kb inversion clade</taxon>
        <taxon>NPAAA clade</taxon>
        <taxon>Hologalegina</taxon>
        <taxon>IRL clade</taxon>
        <taxon>Trifolieae</taxon>
        <taxon>Medicago</taxon>
    </lineage>
</organism>
<dbReference type="EMBL" id="BT145436">
    <property type="protein sequence ID" value="AFK45230.1"/>
    <property type="molecule type" value="mRNA"/>
</dbReference>
<reference evidence="1" key="1">
    <citation type="submission" date="2012-05" db="EMBL/GenBank/DDBJ databases">
        <authorList>
            <person name="Krishnakumar V."/>
            <person name="Cheung F."/>
            <person name="Xiao Y."/>
            <person name="Chan A."/>
            <person name="Moskal W.A."/>
            <person name="Town C.D."/>
        </authorList>
    </citation>
    <scope>NUCLEOTIDE SEQUENCE</scope>
</reference>
<proteinExistence type="evidence at transcript level"/>
<evidence type="ECO:0000313" key="1">
    <source>
        <dbReference type="EMBL" id="AFK45230.1"/>
    </source>
</evidence>